<dbReference type="PROSITE" id="PS50801">
    <property type="entry name" value="STAS"/>
    <property type="match status" value="1"/>
</dbReference>
<dbReference type="EMBL" id="FNPH01000006">
    <property type="protein sequence ID" value="SDZ15671.1"/>
    <property type="molecule type" value="Genomic_DNA"/>
</dbReference>
<evidence type="ECO:0000313" key="3">
    <source>
        <dbReference type="Proteomes" id="UP000242415"/>
    </source>
</evidence>
<evidence type="ECO:0000259" key="1">
    <source>
        <dbReference type="PROSITE" id="PS50801"/>
    </source>
</evidence>
<dbReference type="Gene3D" id="3.30.750.24">
    <property type="entry name" value="STAS domain"/>
    <property type="match status" value="1"/>
</dbReference>
<protein>
    <submittedName>
        <fullName evidence="2">Anti-anti-sigma factor</fullName>
    </submittedName>
</protein>
<evidence type="ECO:0000313" key="2">
    <source>
        <dbReference type="EMBL" id="SDZ15671.1"/>
    </source>
</evidence>
<name>A0A1H3QRG2_9ACTN</name>
<dbReference type="RefSeq" id="WP_091558454.1">
    <property type="nucleotide sequence ID" value="NZ_FNPH01000006.1"/>
</dbReference>
<dbReference type="STRING" id="405436.SAMN05444365_10667"/>
<dbReference type="AlphaFoldDB" id="A0A1H3QRG2"/>
<dbReference type="Proteomes" id="UP000242415">
    <property type="component" value="Unassembled WGS sequence"/>
</dbReference>
<dbReference type="OrthoDB" id="5456061at2"/>
<dbReference type="Pfam" id="PF01740">
    <property type="entry name" value="STAS"/>
    <property type="match status" value="1"/>
</dbReference>
<dbReference type="CDD" id="cd07043">
    <property type="entry name" value="STAS_anti-anti-sigma_factors"/>
    <property type="match status" value="1"/>
</dbReference>
<sequence length="209" mass="21570">MTAVPGARDTSIDVICDGCGAVATTGNSVVNDDDLVWTVLVEIGWVGSPFASGQHRCPRCAVADPGQRPAAYAAADRRGTSARVTVHAGASATVIAAHGDVDARLVADLRAALTSAIAAGRPVVLDLERVTVIDAIALGVLVRSRQAARQNEVPLCLAAPSRFVLTVLHTMRLLPAFPVFDTRADALAALGADADRVHAEPLIAPRAGD</sequence>
<dbReference type="PANTHER" id="PTHR33495:SF2">
    <property type="entry name" value="ANTI-SIGMA FACTOR ANTAGONIST TM_1081-RELATED"/>
    <property type="match status" value="1"/>
</dbReference>
<feature type="domain" description="STAS" evidence="1">
    <location>
        <begin position="82"/>
        <end position="190"/>
    </location>
</feature>
<proteinExistence type="predicted"/>
<dbReference type="InterPro" id="IPR036513">
    <property type="entry name" value="STAS_dom_sf"/>
</dbReference>
<dbReference type="GO" id="GO:0043856">
    <property type="term" value="F:anti-sigma factor antagonist activity"/>
    <property type="evidence" value="ECO:0007669"/>
    <property type="project" value="TreeGrafter"/>
</dbReference>
<dbReference type="SUPFAM" id="SSF52091">
    <property type="entry name" value="SpoIIaa-like"/>
    <property type="match status" value="1"/>
</dbReference>
<keyword evidence="3" id="KW-1185">Reference proteome</keyword>
<gene>
    <name evidence="2" type="ORF">SAMN05444365_10667</name>
</gene>
<accession>A0A1H3QRG2</accession>
<reference evidence="3" key="1">
    <citation type="submission" date="2016-10" db="EMBL/GenBank/DDBJ databases">
        <authorList>
            <person name="Varghese N."/>
            <person name="Submissions S."/>
        </authorList>
    </citation>
    <scope>NUCLEOTIDE SEQUENCE [LARGE SCALE GENOMIC DNA]</scope>
    <source>
        <strain evidence="3">DSM 45245</strain>
    </source>
</reference>
<dbReference type="InterPro" id="IPR002645">
    <property type="entry name" value="STAS_dom"/>
</dbReference>
<organism evidence="2 3">
    <name type="scientific">Micromonospora pattaloongensis</name>
    <dbReference type="NCBI Taxonomy" id="405436"/>
    <lineage>
        <taxon>Bacteria</taxon>
        <taxon>Bacillati</taxon>
        <taxon>Actinomycetota</taxon>
        <taxon>Actinomycetes</taxon>
        <taxon>Micromonosporales</taxon>
        <taxon>Micromonosporaceae</taxon>
        <taxon>Micromonospora</taxon>
    </lineage>
</organism>
<dbReference type="PANTHER" id="PTHR33495">
    <property type="entry name" value="ANTI-SIGMA FACTOR ANTAGONIST TM_1081-RELATED-RELATED"/>
    <property type="match status" value="1"/>
</dbReference>